<sequence>SINSPAFVHTFLTIFFNKSFLKILTCEEISYVELLEEDLSSGHSATLELLEALA</sequence>
<comment type="caution">
    <text evidence="1">The sequence shown here is derived from an EMBL/GenBank/DDBJ whole genome shotgun (WGS) entry which is preliminary data.</text>
</comment>
<evidence type="ECO:0000313" key="1">
    <source>
        <dbReference type="EMBL" id="CAG8804933.1"/>
    </source>
</evidence>
<keyword evidence="2" id="KW-1185">Reference proteome</keyword>
<name>A0ACA9RQP7_9GLOM</name>
<feature type="non-terminal residue" evidence="1">
    <location>
        <position position="1"/>
    </location>
</feature>
<dbReference type="EMBL" id="CAJVQC010064870">
    <property type="protein sequence ID" value="CAG8804933.1"/>
    <property type="molecule type" value="Genomic_DNA"/>
</dbReference>
<accession>A0ACA9RQP7</accession>
<organism evidence="1 2">
    <name type="scientific">Racocetra persica</name>
    <dbReference type="NCBI Taxonomy" id="160502"/>
    <lineage>
        <taxon>Eukaryota</taxon>
        <taxon>Fungi</taxon>
        <taxon>Fungi incertae sedis</taxon>
        <taxon>Mucoromycota</taxon>
        <taxon>Glomeromycotina</taxon>
        <taxon>Glomeromycetes</taxon>
        <taxon>Diversisporales</taxon>
        <taxon>Gigasporaceae</taxon>
        <taxon>Racocetra</taxon>
    </lineage>
</organism>
<reference evidence="1" key="1">
    <citation type="submission" date="2021-06" db="EMBL/GenBank/DDBJ databases">
        <authorList>
            <person name="Kallberg Y."/>
            <person name="Tangrot J."/>
            <person name="Rosling A."/>
        </authorList>
    </citation>
    <scope>NUCLEOTIDE SEQUENCE</scope>
    <source>
        <strain evidence="1">MA461A</strain>
    </source>
</reference>
<proteinExistence type="predicted"/>
<gene>
    <name evidence="1" type="ORF">RPERSI_LOCUS21820</name>
</gene>
<protein>
    <submittedName>
        <fullName evidence="1">19778_t:CDS:1</fullName>
    </submittedName>
</protein>
<dbReference type="Proteomes" id="UP000789920">
    <property type="component" value="Unassembled WGS sequence"/>
</dbReference>
<evidence type="ECO:0000313" key="2">
    <source>
        <dbReference type="Proteomes" id="UP000789920"/>
    </source>
</evidence>
<feature type="non-terminal residue" evidence="1">
    <location>
        <position position="54"/>
    </location>
</feature>